<gene>
    <name evidence="1" type="ORF">ZEAMMB73_Zm00001d037362</name>
</gene>
<dbReference type="GO" id="GO:0016853">
    <property type="term" value="F:isomerase activity"/>
    <property type="evidence" value="ECO:0007669"/>
    <property type="project" value="UniProtKB-KW"/>
</dbReference>
<reference evidence="1" key="1">
    <citation type="submission" date="2015-12" db="EMBL/GenBank/DDBJ databases">
        <title>Update maize B73 reference genome by single molecule sequencing technologies.</title>
        <authorList>
            <consortium name="Maize Genome Sequencing Project"/>
            <person name="Ware D."/>
        </authorList>
    </citation>
    <scope>NUCLEOTIDE SEQUENCE</scope>
    <source>
        <tissue evidence="1">Seedling</tissue>
    </source>
</reference>
<organism evidence="1">
    <name type="scientific">Zea mays</name>
    <name type="common">Maize</name>
    <dbReference type="NCBI Taxonomy" id="4577"/>
    <lineage>
        <taxon>Eukaryota</taxon>
        <taxon>Viridiplantae</taxon>
        <taxon>Streptophyta</taxon>
        <taxon>Embryophyta</taxon>
        <taxon>Tracheophyta</taxon>
        <taxon>Spermatophyta</taxon>
        <taxon>Magnoliopsida</taxon>
        <taxon>Liliopsida</taxon>
        <taxon>Poales</taxon>
        <taxon>Poaceae</taxon>
        <taxon>PACMAD clade</taxon>
        <taxon>Panicoideae</taxon>
        <taxon>Andropogonodae</taxon>
        <taxon>Andropogoneae</taxon>
        <taxon>Tripsacinae</taxon>
        <taxon>Zea</taxon>
    </lineage>
</organism>
<keyword evidence="1" id="KW-0413">Isomerase</keyword>
<protein>
    <submittedName>
        <fullName evidence="1">DNA topoisomerase type IA core</fullName>
    </submittedName>
</protein>
<sequence length="65" mass="7445">MNARLFLMLVNHGRSRLMQPACWLGLRPVMGKLGVFVGGFVRLLFDVASWESVIKTTFKRCLNYV</sequence>
<dbReference type="AlphaFoldDB" id="A0A1D6LX41"/>
<evidence type="ECO:0000313" key="1">
    <source>
        <dbReference type="EMBL" id="AQK83752.1"/>
    </source>
</evidence>
<dbReference type="EMBL" id="CM000782">
    <property type="protein sequence ID" value="AQK83752.1"/>
    <property type="molecule type" value="Genomic_DNA"/>
</dbReference>
<proteinExistence type="predicted"/>
<accession>A0A1D6LX41</accession>
<name>A0A1D6LX41_MAIZE</name>